<reference evidence="14 15" key="1">
    <citation type="submission" date="2017-09" db="EMBL/GenBank/DDBJ databases">
        <title>Depth-based differentiation of microbial function through sediment-hosted aquifers and enrichment of novel symbionts in the deep terrestrial subsurface.</title>
        <authorList>
            <person name="Probst A.J."/>
            <person name="Ladd B."/>
            <person name="Jarett J.K."/>
            <person name="Geller-Mcgrath D.E."/>
            <person name="Sieber C.M."/>
            <person name="Emerson J.B."/>
            <person name="Anantharaman K."/>
            <person name="Thomas B.C."/>
            <person name="Malmstrom R."/>
            <person name="Stieglmeier M."/>
            <person name="Klingl A."/>
            <person name="Woyke T."/>
            <person name="Ryan C.M."/>
            <person name="Banfield J.F."/>
        </authorList>
    </citation>
    <scope>NUCLEOTIDE SEQUENCE [LARGE SCALE GENOMIC DNA]</scope>
    <source>
        <strain evidence="14">CG23_combo_of_CG06-09_8_20_14_all_35_49</strain>
    </source>
</reference>
<dbReference type="InterPro" id="IPR039657">
    <property type="entry name" value="Dimethylallyltransferase"/>
</dbReference>
<feature type="binding site" evidence="10">
    <location>
        <begin position="9"/>
        <end position="14"/>
    </location>
    <ligand>
        <name>substrate</name>
    </ligand>
</feature>
<comment type="similarity">
    <text evidence="3 10 13">Belongs to the IPP transferase family.</text>
</comment>
<comment type="catalytic activity">
    <reaction evidence="9 10 11">
        <text>adenosine(37) in tRNA + dimethylallyl diphosphate = N(6)-dimethylallyladenosine(37) in tRNA + diphosphate</text>
        <dbReference type="Rhea" id="RHEA:26482"/>
        <dbReference type="Rhea" id="RHEA-COMP:10162"/>
        <dbReference type="Rhea" id="RHEA-COMP:10375"/>
        <dbReference type="ChEBI" id="CHEBI:33019"/>
        <dbReference type="ChEBI" id="CHEBI:57623"/>
        <dbReference type="ChEBI" id="CHEBI:74411"/>
        <dbReference type="ChEBI" id="CHEBI:74415"/>
        <dbReference type="EC" id="2.5.1.75"/>
    </reaction>
</comment>
<dbReference type="Gene3D" id="1.10.287.890">
    <property type="entry name" value="Crystal structure of tRNA isopentenylpyrophosphate transferase (bh2366) domain"/>
    <property type="match status" value="1"/>
</dbReference>
<dbReference type="Proteomes" id="UP000231025">
    <property type="component" value="Unassembled WGS sequence"/>
</dbReference>
<keyword evidence="5 10" id="KW-0819">tRNA processing</keyword>
<keyword evidence="7 10" id="KW-0067">ATP-binding</keyword>
<comment type="cofactor">
    <cofactor evidence="1 10">
        <name>Mg(2+)</name>
        <dbReference type="ChEBI" id="CHEBI:18420"/>
    </cofactor>
</comment>
<comment type="function">
    <text evidence="2 10 12">Catalyzes the transfer of a dimethylallyl group onto the adenine at position 37 in tRNAs that read codons beginning with uridine, leading to the formation of N6-(dimethylallyl)adenosine (i(6)A).</text>
</comment>
<comment type="caution">
    <text evidence="10">Lacks conserved residue(s) required for the propagation of feature annotation.</text>
</comment>
<keyword evidence="6 10" id="KW-0547">Nucleotide-binding</keyword>
<evidence type="ECO:0000313" key="14">
    <source>
        <dbReference type="EMBL" id="PIP14819.1"/>
    </source>
</evidence>
<feature type="binding site" evidence="10">
    <location>
        <begin position="7"/>
        <end position="14"/>
    </location>
    <ligand>
        <name>ATP</name>
        <dbReference type="ChEBI" id="CHEBI:30616"/>
    </ligand>
</feature>
<accession>A0A2G9Y6E8</accession>
<dbReference type="EC" id="2.5.1.75" evidence="10"/>
<dbReference type="SUPFAM" id="SSF52540">
    <property type="entry name" value="P-loop containing nucleoside triphosphate hydrolases"/>
    <property type="match status" value="1"/>
</dbReference>
<sequence>MLIIITGQTATGKTKLAQDFAKKYDGELVNFDSRQVYKYLDIITGKDKSTMKQFNNETIWLYDIVTPDQYFSSYDFVQQATKVIKDIQKRGKTPILVGGSYFYLKHLLYGFENKVPPNFKLREKLNKKSVSQLQEILKKLDVQSINQLNNSDRNNPRRLIRKIEIHLGKEAERARSWNQKISVSSFSITGLRYKNKENLVNAIKSRVEKRLKQGAIREVKSLLKRGYKKTDPGLKTIGYQQIISYLEGKISKQEAIKQWITAEVQYAKRQNTFMKNDKNINWLEID</sequence>
<dbReference type="NCBIfam" id="TIGR00174">
    <property type="entry name" value="miaA"/>
    <property type="match status" value="1"/>
</dbReference>
<name>A0A2G9Y6E8_9BACT</name>
<dbReference type="InterPro" id="IPR018022">
    <property type="entry name" value="IPT"/>
</dbReference>
<dbReference type="HAMAP" id="MF_00185">
    <property type="entry name" value="IPP_trans"/>
    <property type="match status" value="1"/>
</dbReference>
<comment type="caution">
    <text evidence="14">The sequence shown here is derived from an EMBL/GenBank/DDBJ whole genome shotgun (WGS) entry which is preliminary data.</text>
</comment>
<comment type="subunit">
    <text evidence="10">Monomer.</text>
</comment>
<evidence type="ECO:0000256" key="12">
    <source>
        <dbReference type="RuleBase" id="RU003784"/>
    </source>
</evidence>
<dbReference type="Pfam" id="PF01715">
    <property type="entry name" value="IPPT"/>
    <property type="match status" value="1"/>
</dbReference>
<dbReference type="GO" id="GO:0005524">
    <property type="term" value="F:ATP binding"/>
    <property type="evidence" value="ECO:0007669"/>
    <property type="project" value="UniProtKB-UniRule"/>
</dbReference>
<evidence type="ECO:0000256" key="5">
    <source>
        <dbReference type="ARBA" id="ARBA00022694"/>
    </source>
</evidence>
<evidence type="ECO:0000256" key="8">
    <source>
        <dbReference type="ARBA" id="ARBA00022842"/>
    </source>
</evidence>
<dbReference type="PANTHER" id="PTHR11088">
    <property type="entry name" value="TRNA DIMETHYLALLYLTRANSFERASE"/>
    <property type="match status" value="1"/>
</dbReference>
<dbReference type="Gene3D" id="3.40.50.300">
    <property type="entry name" value="P-loop containing nucleotide triphosphate hydrolases"/>
    <property type="match status" value="1"/>
</dbReference>
<proteinExistence type="inferred from homology"/>
<dbReference type="AlphaFoldDB" id="A0A2G9Y6E8"/>
<dbReference type="PANTHER" id="PTHR11088:SF60">
    <property type="entry name" value="TRNA DIMETHYLALLYLTRANSFERASE"/>
    <property type="match status" value="1"/>
</dbReference>
<keyword evidence="8 10" id="KW-0460">Magnesium</keyword>
<evidence type="ECO:0000256" key="3">
    <source>
        <dbReference type="ARBA" id="ARBA00005842"/>
    </source>
</evidence>
<gene>
    <name evidence="10 14" type="primary">miaA</name>
    <name evidence="14" type="ORF">COX47_03190</name>
</gene>
<evidence type="ECO:0000256" key="1">
    <source>
        <dbReference type="ARBA" id="ARBA00001946"/>
    </source>
</evidence>
<dbReference type="GO" id="GO:0006400">
    <property type="term" value="P:tRNA modification"/>
    <property type="evidence" value="ECO:0007669"/>
    <property type="project" value="TreeGrafter"/>
</dbReference>
<evidence type="ECO:0000256" key="4">
    <source>
        <dbReference type="ARBA" id="ARBA00022679"/>
    </source>
</evidence>
<evidence type="ECO:0000256" key="2">
    <source>
        <dbReference type="ARBA" id="ARBA00003213"/>
    </source>
</evidence>
<organism evidence="14 15">
    <name type="scientific">Candidatus Roizmanbacteria bacterium CG23_combo_of_CG06-09_8_20_14_all_35_49</name>
    <dbReference type="NCBI Taxonomy" id="1974863"/>
    <lineage>
        <taxon>Bacteria</taxon>
        <taxon>Candidatus Roizmaniibacteriota</taxon>
    </lineage>
</organism>
<dbReference type="GO" id="GO:0052381">
    <property type="term" value="F:tRNA dimethylallyltransferase activity"/>
    <property type="evidence" value="ECO:0007669"/>
    <property type="project" value="UniProtKB-UniRule"/>
</dbReference>
<feature type="site" description="Interaction with substrate tRNA" evidence="10">
    <location>
        <position position="122"/>
    </location>
</feature>
<feature type="site" description="Interaction with substrate tRNA" evidence="10">
    <location>
        <position position="100"/>
    </location>
</feature>
<feature type="region of interest" description="Interaction with substrate tRNA" evidence="10">
    <location>
        <begin position="32"/>
        <end position="35"/>
    </location>
</feature>
<evidence type="ECO:0000256" key="11">
    <source>
        <dbReference type="RuleBase" id="RU003783"/>
    </source>
</evidence>
<protein>
    <recommendedName>
        <fullName evidence="10">tRNA dimethylallyltransferase</fullName>
        <ecNumber evidence="10">2.5.1.75</ecNumber>
    </recommendedName>
    <alternativeName>
        <fullName evidence="10">Dimethylallyl diphosphate:tRNA dimethylallyltransferase</fullName>
        <shortName evidence="10">DMAPP:tRNA dimethylallyltransferase</shortName>
        <shortName evidence="10">DMATase</shortName>
    </alternativeName>
    <alternativeName>
        <fullName evidence="10">Isopentenyl-diphosphate:tRNA isopentenyltransferase</fullName>
        <shortName evidence="10">IPP transferase</shortName>
        <shortName evidence="10">IPPT</shortName>
        <shortName evidence="10">IPTase</shortName>
    </alternativeName>
</protein>
<dbReference type="EMBL" id="PCRE01000044">
    <property type="protein sequence ID" value="PIP14819.1"/>
    <property type="molecule type" value="Genomic_DNA"/>
</dbReference>
<evidence type="ECO:0000313" key="15">
    <source>
        <dbReference type="Proteomes" id="UP000231025"/>
    </source>
</evidence>
<evidence type="ECO:0000256" key="13">
    <source>
        <dbReference type="RuleBase" id="RU003785"/>
    </source>
</evidence>
<evidence type="ECO:0000256" key="10">
    <source>
        <dbReference type="HAMAP-Rule" id="MF_00185"/>
    </source>
</evidence>
<evidence type="ECO:0000256" key="9">
    <source>
        <dbReference type="ARBA" id="ARBA00049563"/>
    </source>
</evidence>
<evidence type="ECO:0000256" key="7">
    <source>
        <dbReference type="ARBA" id="ARBA00022840"/>
    </source>
</evidence>
<evidence type="ECO:0000256" key="6">
    <source>
        <dbReference type="ARBA" id="ARBA00022741"/>
    </source>
</evidence>
<dbReference type="InterPro" id="IPR027417">
    <property type="entry name" value="P-loop_NTPase"/>
</dbReference>
<keyword evidence="4 10" id="KW-0808">Transferase</keyword>